<dbReference type="InterPro" id="IPR036691">
    <property type="entry name" value="Endo/exonu/phosph_ase_sf"/>
</dbReference>
<dbReference type="AlphaFoldDB" id="A0AAE3G698"/>
<dbReference type="Proteomes" id="UP001205843">
    <property type="component" value="Unassembled WGS sequence"/>
</dbReference>
<dbReference type="EMBL" id="JALJXV010000010">
    <property type="protein sequence ID" value="MCP1676645.1"/>
    <property type="molecule type" value="Genomic_DNA"/>
</dbReference>
<evidence type="ECO:0000313" key="1">
    <source>
        <dbReference type="EMBL" id="MCP1676645.1"/>
    </source>
</evidence>
<organism evidence="1 2">
    <name type="scientific">Natronocella acetinitrilica</name>
    <dbReference type="NCBI Taxonomy" id="414046"/>
    <lineage>
        <taxon>Bacteria</taxon>
        <taxon>Pseudomonadati</taxon>
        <taxon>Pseudomonadota</taxon>
        <taxon>Gammaproteobacteria</taxon>
        <taxon>Chromatiales</taxon>
        <taxon>Ectothiorhodospiraceae</taxon>
        <taxon>Natronocella</taxon>
    </lineage>
</organism>
<dbReference type="Gene3D" id="3.60.10.10">
    <property type="entry name" value="Endonuclease/exonuclease/phosphatase"/>
    <property type="match status" value="1"/>
</dbReference>
<name>A0AAE3G698_9GAMM</name>
<proteinExistence type="predicted"/>
<gene>
    <name evidence="1" type="ORF">J2T57_003816</name>
</gene>
<comment type="caution">
    <text evidence="1">The sequence shown here is derived from an EMBL/GenBank/DDBJ whole genome shotgun (WGS) entry which is preliminary data.</text>
</comment>
<protein>
    <recommendedName>
        <fullName evidence="3">Endonuclease/exonuclease/phosphatase domain-containing protein</fullName>
    </recommendedName>
</protein>
<keyword evidence="2" id="KW-1185">Reference proteome</keyword>
<dbReference type="SUPFAM" id="SSF56219">
    <property type="entry name" value="DNase I-like"/>
    <property type="match status" value="1"/>
</dbReference>
<reference evidence="1" key="1">
    <citation type="submission" date="2022-03" db="EMBL/GenBank/DDBJ databases">
        <title>Genomic Encyclopedia of Type Strains, Phase III (KMG-III): the genomes of soil and plant-associated and newly described type strains.</title>
        <authorList>
            <person name="Whitman W."/>
        </authorList>
    </citation>
    <scope>NUCLEOTIDE SEQUENCE</scope>
    <source>
        <strain evidence="1">ANL 6-2</strain>
    </source>
</reference>
<sequence>MITAGTCAELRLASWNIHHLGWDNDKSYEAVAPISAQLDFVAIQELNSDGLELLVETLERKTGEEWGKSKRKSRTFGRATPKEVHDKVVAKARSGQFLSANAIAEQKKRVGSAIHPGTVIEIPEDAGLYGSVRVRQPDASVRKSVTCWFSARGGEARGKANSSPSRV</sequence>
<evidence type="ECO:0000313" key="2">
    <source>
        <dbReference type="Proteomes" id="UP001205843"/>
    </source>
</evidence>
<accession>A0AAE3G698</accession>
<evidence type="ECO:0008006" key="3">
    <source>
        <dbReference type="Google" id="ProtNLM"/>
    </source>
</evidence>